<dbReference type="EMBL" id="CM055736">
    <property type="protein sequence ID" value="KAJ8007305.1"/>
    <property type="molecule type" value="Genomic_DNA"/>
</dbReference>
<gene>
    <name evidence="1" type="ORF">DPEC_G00116150</name>
</gene>
<accession>A0ACC2GUU3</accession>
<reference evidence="1" key="1">
    <citation type="submission" date="2021-05" db="EMBL/GenBank/DDBJ databases">
        <authorList>
            <person name="Pan Q."/>
            <person name="Jouanno E."/>
            <person name="Zahm M."/>
            <person name="Klopp C."/>
            <person name="Cabau C."/>
            <person name="Louis A."/>
            <person name="Berthelot C."/>
            <person name="Parey E."/>
            <person name="Roest Crollius H."/>
            <person name="Montfort J."/>
            <person name="Robinson-Rechavi M."/>
            <person name="Bouchez O."/>
            <person name="Lampietro C."/>
            <person name="Lopez Roques C."/>
            <person name="Donnadieu C."/>
            <person name="Postlethwait J."/>
            <person name="Bobe J."/>
            <person name="Dillon D."/>
            <person name="Chandos A."/>
            <person name="von Hippel F."/>
            <person name="Guiguen Y."/>
        </authorList>
    </citation>
    <scope>NUCLEOTIDE SEQUENCE</scope>
    <source>
        <strain evidence="1">YG-Jan2019</strain>
    </source>
</reference>
<name>A0ACC2GUU3_DALPE</name>
<organism evidence="1 2">
    <name type="scientific">Dallia pectoralis</name>
    <name type="common">Alaska blackfish</name>
    <dbReference type="NCBI Taxonomy" id="75939"/>
    <lineage>
        <taxon>Eukaryota</taxon>
        <taxon>Metazoa</taxon>
        <taxon>Chordata</taxon>
        <taxon>Craniata</taxon>
        <taxon>Vertebrata</taxon>
        <taxon>Euteleostomi</taxon>
        <taxon>Actinopterygii</taxon>
        <taxon>Neopterygii</taxon>
        <taxon>Teleostei</taxon>
        <taxon>Protacanthopterygii</taxon>
        <taxon>Esociformes</taxon>
        <taxon>Umbridae</taxon>
        <taxon>Dallia</taxon>
    </lineage>
</organism>
<dbReference type="Proteomes" id="UP001157502">
    <property type="component" value="Chromosome 9"/>
</dbReference>
<keyword evidence="2" id="KW-1185">Reference proteome</keyword>
<protein>
    <submittedName>
        <fullName evidence="1">Uncharacterized protein</fullName>
    </submittedName>
</protein>
<evidence type="ECO:0000313" key="1">
    <source>
        <dbReference type="EMBL" id="KAJ8007305.1"/>
    </source>
</evidence>
<proteinExistence type="predicted"/>
<evidence type="ECO:0000313" key="2">
    <source>
        <dbReference type="Proteomes" id="UP001157502"/>
    </source>
</evidence>
<comment type="caution">
    <text evidence="1">The sequence shown here is derived from an EMBL/GenBank/DDBJ whole genome shotgun (WGS) entry which is preliminary data.</text>
</comment>
<sequence>MDNRNLSELKFIKGSSFPLLRLFVPPLQLFSAAMCQTVQRGSIMNYGKLDEFVAIVTETVPELLSFKQRIQLIFGLRAKLVLELCRTKQTAELDTVQSHLDRIHDVTSRLRETNSCCAEVEATESNFRALVQTLVRDPVEKERFFKDVFPLAYGPKYDSALQTLLLEFISRLEQLLPVPDLKQTVSWLSAEHSVLEECVNFVSQPLELKNLLEYHRKQGYLDSKATLSSSAGDCIFSSLSLASPDLAVTASKKTEAEIRSELMDGSMDQTIYGQEMETESVVVTDYAEVELGTSMYISEELTEETETQKSRTNQSELNGKENQEVAMSSEGAQHDRGLEVICEVGHRNGDADFAPGETSVITADVEVFCKEVGGLGVAQESINREVEIIYEDLEHVENVQPECHELDRPVCAENTTDRLSNHHEDLDEGRGVQENDVKQDEKNPGQLPESDTDQGRSKDYSDKPELGTSCLSWKPTVRIQRPAVSDLPPPMASTSQPLRRNTRQWTKKVGSEPNMQGQLKALKKEANVTRVVPLYLPPKVLEKKTDSDGLSATLTISTQMIGNAVVATVESSSLVFACSQCSYNHTDEMNLWQHIKDLHPEEYTRFLSAGESKTEAPSGPSSSLLNPIEILTDNSHTLGKSRQHTPRSRTCSVCGKHFSRATDMRRHQRSHTGERPYGCTQCGKNFQYSFDLKRHQRKSTGSRPYQCCTCGEGFDQENELKTHCSVAHAAARLACVNDTGVKGLSLPAGPESDRSSCSEEAQHKCPGCEMSFSQISQMKQHQLIHTDSEPRCSQKCPDPDALTNHMQMHGGDEAFKCTLCKTDFTQLTCLRQHYLKTHTNDGSFPCSLCPKSFPKLSNFIKHQRTHTGQRPYQCSHCPKKFTQLQILTRHERIHTGEKPFLCAECGKSFRSYGELSKHLQCHSEERPFPCLKCGKTFKANRFLKKHLQTHTGERPVPCSKCGKRFAKSSDLTRHNRIHTGERPHTCSQCGKSFLTYSEVLKHQRYHTGERPFKCTECGKTFTQSCYLTVHQRIHTGERPYSCSVCGNRYSSTTPLKRHMLSHTGEKPHVCTICGKAYNRLHLLRTHERTHAAVAAVC</sequence>